<accession>A0A3R7PKQ9</accession>
<evidence type="ECO:0000313" key="2">
    <source>
        <dbReference type="EMBL" id="ROT75022.1"/>
    </source>
</evidence>
<reference evidence="2 3" key="1">
    <citation type="submission" date="2018-04" db="EMBL/GenBank/DDBJ databases">
        <authorList>
            <person name="Zhang X."/>
            <person name="Yuan J."/>
            <person name="Li F."/>
            <person name="Xiang J."/>
        </authorList>
    </citation>
    <scope>NUCLEOTIDE SEQUENCE [LARGE SCALE GENOMIC DNA]</scope>
    <source>
        <tissue evidence="2">Muscle</tissue>
    </source>
</reference>
<comment type="caution">
    <text evidence="2">The sequence shown here is derived from an EMBL/GenBank/DDBJ whole genome shotgun (WGS) entry which is preliminary data.</text>
</comment>
<dbReference type="Proteomes" id="UP000283509">
    <property type="component" value="Unassembled WGS sequence"/>
</dbReference>
<feature type="non-terminal residue" evidence="2">
    <location>
        <position position="1"/>
    </location>
</feature>
<dbReference type="OrthoDB" id="444255at2759"/>
<feature type="compositionally biased region" description="Basic and acidic residues" evidence="1">
    <location>
        <begin position="72"/>
        <end position="85"/>
    </location>
</feature>
<reference evidence="2 3" key="2">
    <citation type="submission" date="2019-01" db="EMBL/GenBank/DDBJ databases">
        <title>The decoding of complex shrimp genome reveals the adaptation for benthos swimmer, frequently molting mechanism and breeding impact on genome.</title>
        <authorList>
            <person name="Sun Y."/>
            <person name="Gao Y."/>
            <person name="Yu Y."/>
        </authorList>
    </citation>
    <scope>NUCLEOTIDE SEQUENCE [LARGE SCALE GENOMIC DNA]</scope>
    <source>
        <tissue evidence="2">Muscle</tissue>
    </source>
</reference>
<proteinExistence type="predicted"/>
<gene>
    <name evidence="2" type="ORF">C7M84_006451</name>
</gene>
<sequence length="106" mass="11970">PQHYEGSSAVNRRHLARRLLRVQRQIDSHAGMQGKVDAAWSRELLALAEEIDPRVSSEDGNLPVQFGKQQRNSREITVSDKAENDSRLPIVNPRVAVCPEVYLGRE</sequence>
<organism evidence="2 3">
    <name type="scientific">Penaeus vannamei</name>
    <name type="common">Whiteleg shrimp</name>
    <name type="synonym">Litopenaeus vannamei</name>
    <dbReference type="NCBI Taxonomy" id="6689"/>
    <lineage>
        <taxon>Eukaryota</taxon>
        <taxon>Metazoa</taxon>
        <taxon>Ecdysozoa</taxon>
        <taxon>Arthropoda</taxon>
        <taxon>Crustacea</taxon>
        <taxon>Multicrustacea</taxon>
        <taxon>Malacostraca</taxon>
        <taxon>Eumalacostraca</taxon>
        <taxon>Eucarida</taxon>
        <taxon>Decapoda</taxon>
        <taxon>Dendrobranchiata</taxon>
        <taxon>Penaeoidea</taxon>
        <taxon>Penaeidae</taxon>
        <taxon>Penaeus</taxon>
    </lineage>
</organism>
<evidence type="ECO:0000313" key="3">
    <source>
        <dbReference type="Proteomes" id="UP000283509"/>
    </source>
</evidence>
<feature type="non-terminal residue" evidence="2">
    <location>
        <position position="106"/>
    </location>
</feature>
<keyword evidence="3" id="KW-1185">Reference proteome</keyword>
<name>A0A3R7PKQ9_PENVA</name>
<evidence type="ECO:0000256" key="1">
    <source>
        <dbReference type="SAM" id="MobiDB-lite"/>
    </source>
</evidence>
<dbReference type="EMBL" id="QCYY01001818">
    <property type="protein sequence ID" value="ROT75022.1"/>
    <property type="molecule type" value="Genomic_DNA"/>
</dbReference>
<dbReference type="AlphaFoldDB" id="A0A3R7PKQ9"/>
<feature type="region of interest" description="Disordered" evidence="1">
    <location>
        <begin position="56"/>
        <end position="85"/>
    </location>
</feature>
<protein>
    <submittedName>
        <fullName evidence="2">Uncharacterized protein</fullName>
    </submittedName>
</protein>